<dbReference type="EMBL" id="LJPT01000173">
    <property type="protein sequence ID" value="KPW43787.1"/>
    <property type="molecule type" value="Genomic_DNA"/>
</dbReference>
<evidence type="ECO:0000313" key="2">
    <source>
        <dbReference type="Proteomes" id="UP000050425"/>
    </source>
</evidence>
<dbReference type="RefSeq" id="WP_057419219.1">
    <property type="nucleotide sequence ID" value="NZ_LJPT01000173.1"/>
</dbReference>
<proteinExistence type="predicted"/>
<evidence type="ECO:0000313" key="1">
    <source>
        <dbReference type="EMBL" id="KPW43787.1"/>
    </source>
</evidence>
<dbReference type="Proteomes" id="UP000050425">
    <property type="component" value="Unassembled WGS sequence"/>
</dbReference>
<dbReference type="AlphaFoldDB" id="A0A0P9JMI3"/>
<accession>A0A0P9JMI3</accession>
<dbReference type="PATRIC" id="fig|251702.3.peg.5204"/>
<organism evidence="1 2">
    <name type="scientific">Pseudomonas syringae pv. antirrhini</name>
    <dbReference type="NCBI Taxonomy" id="251702"/>
    <lineage>
        <taxon>Bacteria</taxon>
        <taxon>Pseudomonadati</taxon>
        <taxon>Pseudomonadota</taxon>
        <taxon>Gammaproteobacteria</taxon>
        <taxon>Pseudomonadales</taxon>
        <taxon>Pseudomonadaceae</taxon>
        <taxon>Pseudomonas</taxon>
    </lineage>
</organism>
<protein>
    <submittedName>
        <fullName evidence="1">Prophage PssSM-02, Orf10</fullName>
    </submittedName>
</protein>
<sequence>MVNTTLFVIGSKKFLNCIPSSDADSAIASGAATKALISASEKLTLRYLGAKLPKSIVTAIDWGLSAKVNVGSGAVEVVREERTSGKGYEIQVIMD</sequence>
<name>A0A0P9JMI3_9PSED</name>
<reference evidence="1 2" key="1">
    <citation type="submission" date="2015-09" db="EMBL/GenBank/DDBJ databases">
        <title>Genome announcement of multiple Pseudomonas syringae strains.</title>
        <authorList>
            <person name="Thakur S."/>
            <person name="Wang P.W."/>
            <person name="Gong Y."/>
            <person name="Weir B.S."/>
            <person name="Guttman D.S."/>
        </authorList>
    </citation>
    <scope>NUCLEOTIDE SEQUENCE [LARGE SCALE GENOMIC DNA]</scope>
    <source>
        <strain evidence="1 2">ICMP4303</strain>
    </source>
</reference>
<gene>
    <name evidence="1" type="ORF">ALO88_101669</name>
</gene>
<comment type="caution">
    <text evidence="1">The sequence shown here is derived from an EMBL/GenBank/DDBJ whole genome shotgun (WGS) entry which is preliminary data.</text>
</comment>